<proteinExistence type="predicted"/>
<feature type="signal peptide" evidence="2">
    <location>
        <begin position="1"/>
        <end position="24"/>
    </location>
</feature>
<organism evidence="3 4">
    <name type="scientific">Meripilus lineatus</name>
    <dbReference type="NCBI Taxonomy" id="2056292"/>
    <lineage>
        <taxon>Eukaryota</taxon>
        <taxon>Fungi</taxon>
        <taxon>Dikarya</taxon>
        <taxon>Basidiomycota</taxon>
        <taxon>Agaricomycotina</taxon>
        <taxon>Agaricomycetes</taxon>
        <taxon>Polyporales</taxon>
        <taxon>Meripilaceae</taxon>
        <taxon>Meripilus</taxon>
    </lineage>
</organism>
<feature type="region of interest" description="Disordered" evidence="1">
    <location>
        <begin position="160"/>
        <end position="209"/>
    </location>
</feature>
<protein>
    <submittedName>
        <fullName evidence="3">Uncharacterized protein</fullName>
    </submittedName>
</protein>
<dbReference type="AlphaFoldDB" id="A0AAD5VC71"/>
<sequence length="236" mass="24914">MPSFNPKLFSRLVVLAGFVVVSLAATYTVTVGIDETDGKQGLGFDPSAIRPAVGDTIEFTFQLPSYIKDPATVKHSATRYRVREYEYWVEFFSPRKPQSRQLPFASIESSIFPSNVRQVNDTQPLWFFSSANNDCKSGMVLAVNPDVTGSQTAAAFKENAQGSNGTPATSAQPSATASQVPNSSSSSNPSPSGSESSAPSPSGSNAAQNNGAISPSAQLECIFAGIVAFIGLSLIM</sequence>
<keyword evidence="4" id="KW-1185">Reference proteome</keyword>
<dbReference type="EMBL" id="JANAWD010000007">
    <property type="protein sequence ID" value="KAJ3491771.1"/>
    <property type="molecule type" value="Genomic_DNA"/>
</dbReference>
<keyword evidence="2" id="KW-0732">Signal</keyword>
<evidence type="ECO:0000313" key="4">
    <source>
        <dbReference type="Proteomes" id="UP001212997"/>
    </source>
</evidence>
<evidence type="ECO:0000256" key="1">
    <source>
        <dbReference type="SAM" id="MobiDB-lite"/>
    </source>
</evidence>
<dbReference type="PANTHER" id="PTHR34883:SF15">
    <property type="entry name" value="EXTRACELLULAR SERINE-RICH PROTEIN"/>
    <property type="match status" value="1"/>
</dbReference>
<dbReference type="Proteomes" id="UP001212997">
    <property type="component" value="Unassembled WGS sequence"/>
</dbReference>
<name>A0AAD5VC71_9APHY</name>
<reference evidence="3" key="1">
    <citation type="submission" date="2022-07" db="EMBL/GenBank/DDBJ databases">
        <title>Genome Sequence of Physisporinus lineatus.</title>
        <authorList>
            <person name="Buettner E."/>
        </authorList>
    </citation>
    <scope>NUCLEOTIDE SEQUENCE</scope>
    <source>
        <strain evidence="3">VT162</strain>
    </source>
</reference>
<evidence type="ECO:0000313" key="3">
    <source>
        <dbReference type="EMBL" id="KAJ3491771.1"/>
    </source>
</evidence>
<dbReference type="Gene3D" id="2.60.40.420">
    <property type="entry name" value="Cupredoxins - blue copper proteins"/>
    <property type="match status" value="1"/>
</dbReference>
<dbReference type="PANTHER" id="PTHR34883">
    <property type="entry name" value="SERINE-RICH PROTEIN, PUTATIVE-RELATED-RELATED"/>
    <property type="match status" value="1"/>
</dbReference>
<dbReference type="InterPro" id="IPR008972">
    <property type="entry name" value="Cupredoxin"/>
</dbReference>
<comment type="caution">
    <text evidence="3">The sequence shown here is derived from an EMBL/GenBank/DDBJ whole genome shotgun (WGS) entry which is preliminary data.</text>
</comment>
<feature type="chain" id="PRO_5042135466" evidence="2">
    <location>
        <begin position="25"/>
        <end position="236"/>
    </location>
</feature>
<feature type="compositionally biased region" description="Low complexity" evidence="1">
    <location>
        <begin position="166"/>
        <end position="209"/>
    </location>
</feature>
<accession>A0AAD5VC71</accession>
<dbReference type="InterPro" id="IPR052953">
    <property type="entry name" value="Ser-rich/MCO-related"/>
</dbReference>
<gene>
    <name evidence="3" type="ORF">NLI96_g472</name>
</gene>
<evidence type="ECO:0000256" key="2">
    <source>
        <dbReference type="SAM" id="SignalP"/>
    </source>
</evidence>
<dbReference type="SUPFAM" id="SSF49503">
    <property type="entry name" value="Cupredoxins"/>
    <property type="match status" value="1"/>
</dbReference>